<feature type="domain" description="ABM" evidence="1">
    <location>
        <begin position="17"/>
        <end position="76"/>
    </location>
</feature>
<evidence type="ECO:0000313" key="3">
    <source>
        <dbReference type="Proteomes" id="UP000553963"/>
    </source>
</evidence>
<organism evidence="2 3">
    <name type="scientific">Kaistia hirudinis</name>
    <dbReference type="NCBI Taxonomy" id="1293440"/>
    <lineage>
        <taxon>Bacteria</taxon>
        <taxon>Pseudomonadati</taxon>
        <taxon>Pseudomonadota</taxon>
        <taxon>Alphaproteobacteria</taxon>
        <taxon>Hyphomicrobiales</taxon>
        <taxon>Kaistiaceae</taxon>
        <taxon>Kaistia</taxon>
    </lineage>
</organism>
<protein>
    <submittedName>
        <fullName evidence="2">Heme-degrading monooxygenase HmoA</fullName>
    </submittedName>
</protein>
<name>A0A840AWH9_9HYPH</name>
<dbReference type="GO" id="GO:0004497">
    <property type="term" value="F:monooxygenase activity"/>
    <property type="evidence" value="ECO:0007669"/>
    <property type="project" value="UniProtKB-KW"/>
</dbReference>
<gene>
    <name evidence="2" type="ORF">GGR25_004215</name>
</gene>
<keyword evidence="2" id="KW-0503">Monooxygenase</keyword>
<proteinExistence type="predicted"/>
<dbReference type="InterPro" id="IPR011008">
    <property type="entry name" value="Dimeric_a/b-barrel"/>
</dbReference>
<evidence type="ECO:0000259" key="1">
    <source>
        <dbReference type="Pfam" id="PF03992"/>
    </source>
</evidence>
<reference evidence="2 3" key="1">
    <citation type="submission" date="2020-08" db="EMBL/GenBank/DDBJ databases">
        <title>Genomic Encyclopedia of Type Strains, Phase IV (KMG-IV): sequencing the most valuable type-strain genomes for metagenomic binning, comparative biology and taxonomic classification.</title>
        <authorList>
            <person name="Goeker M."/>
        </authorList>
    </citation>
    <scope>NUCLEOTIDE SEQUENCE [LARGE SCALE GENOMIC DNA]</scope>
    <source>
        <strain evidence="2 3">DSM 25966</strain>
    </source>
</reference>
<dbReference type="Gene3D" id="3.30.70.100">
    <property type="match status" value="1"/>
</dbReference>
<comment type="caution">
    <text evidence="2">The sequence shown here is derived from an EMBL/GenBank/DDBJ whole genome shotgun (WGS) entry which is preliminary data.</text>
</comment>
<evidence type="ECO:0000313" key="2">
    <source>
        <dbReference type="EMBL" id="MBB3933151.1"/>
    </source>
</evidence>
<dbReference type="RefSeq" id="WP_183400793.1">
    <property type="nucleotide sequence ID" value="NZ_JACIDS010000005.1"/>
</dbReference>
<dbReference type="Proteomes" id="UP000553963">
    <property type="component" value="Unassembled WGS sequence"/>
</dbReference>
<dbReference type="Pfam" id="PF03992">
    <property type="entry name" value="ABM"/>
    <property type="match status" value="1"/>
</dbReference>
<dbReference type="AlphaFoldDB" id="A0A840AWH9"/>
<dbReference type="EMBL" id="JACIDS010000005">
    <property type="protein sequence ID" value="MBB3933151.1"/>
    <property type="molecule type" value="Genomic_DNA"/>
</dbReference>
<keyword evidence="3" id="KW-1185">Reference proteome</keyword>
<sequence length="113" mass="11801">MTESLLPDQGALYRVDKFVVPPAARAAFLERVTATHAVLRAQPGFVRDLVLEQNGGPGEFNVVTLVEWENAGVVAAASGAVARAHAAAGFDRQAFLAANGIRADIANYGALAL</sequence>
<accession>A0A840AWH9</accession>
<keyword evidence="2" id="KW-0560">Oxidoreductase</keyword>
<dbReference type="SUPFAM" id="SSF54909">
    <property type="entry name" value="Dimeric alpha+beta barrel"/>
    <property type="match status" value="1"/>
</dbReference>
<dbReference type="InterPro" id="IPR007138">
    <property type="entry name" value="ABM_dom"/>
</dbReference>